<feature type="signal peptide" evidence="7">
    <location>
        <begin position="1"/>
        <end position="24"/>
    </location>
</feature>
<proteinExistence type="inferred from homology"/>
<evidence type="ECO:0000256" key="5">
    <source>
        <dbReference type="ARBA" id="ARBA00023139"/>
    </source>
</evidence>
<evidence type="ECO:0000256" key="3">
    <source>
        <dbReference type="ARBA" id="ARBA00022729"/>
    </source>
</evidence>
<keyword evidence="4" id="KW-0472">Membrane</keyword>
<evidence type="ECO:0000256" key="4">
    <source>
        <dbReference type="ARBA" id="ARBA00023136"/>
    </source>
</evidence>
<dbReference type="SUPFAM" id="SSF53850">
    <property type="entry name" value="Periplasmic binding protein-like II"/>
    <property type="match status" value="1"/>
</dbReference>
<dbReference type="RefSeq" id="WP_303905194.1">
    <property type="nucleotide sequence ID" value="NZ_DYXC01000077.1"/>
</dbReference>
<sequence>MRNIFPIKRHVGVIGLTLAACALAGCGLTQSATSAQESQDRTIRMIVTESAPYQEPTEIAKEVLAEDGWELETTYVTDIIQPNQVVSQGEYDANYFQNAAYLRQFNKDNGTDVAPAFSVYYAPAGLFSLKYDSLDELPDGAQISLPVDTANNGRGIKMLADAGLLEIDESVDVNELSQGDIIDNPHDFDFIEVDQQSTAQTLPDVDAGFSFVRMVVEADYDLDEITLELEPELDNTLPYSIVVGVQPGTEDSEKTQALQQAYHSQEVQDWFADYLEGSVAFTDEYTIDNIADPWEDFTQE</sequence>
<dbReference type="PROSITE" id="PS51257">
    <property type="entry name" value="PROKAR_LIPOPROTEIN"/>
    <property type="match status" value="1"/>
</dbReference>
<evidence type="ECO:0000256" key="1">
    <source>
        <dbReference type="ARBA" id="ARBA00004635"/>
    </source>
</evidence>
<accession>A0A921K7F9</accession>
<evidence type="ECO:0000313" key="8">
    <source>
        <dbReference type="EMBL" id="HJF14617.1"/>
    </source>
</evidence>
<dbReference type="GO" id="GO:0016020">
    <property type="term" value="C:membrane"/>
    <property type="evidence" value="ECO:0007669"/>
    <property type="project" value="UniProtKB-SubCell"/>
</dbReference>
<name>A0A921K7F9_9MICC</name>
<feature type="chain" id="PRO_5039095618" evidence="7">
    <location>
        <begin position="25"/>
        <end position="300"/>
    </location>
</feature>
<dbReference type="InterPro" id="IPR004872">
    <property type="entry name" value="Lipoprotein_NlpA"/>
</dbReference>
<organism evidence="8 9">
    <name type="scientific">Enteractinococcus helveticum</name>
    <dbReference type="NCBI Taxonomy" id="1837282"/>
    <lineage>
        <taxon>Bacteria</taxon>
        <taxon>Bacillati</taxon>
        <taxon>Actinomycetota</taxon>
        <taxon>Actinomycetes</taxon>
        <taxon>Micrococcales</taxon>
        <taxon>Micrococcaceae</taxon>
    </lineage>
</organism>
<keyword evidence="6" id="KW-0449">Lipoprotein</keyword>
<evidence type="ECO:0000313" key="9">
    <source>
        <dbReference type="Proteomes" id="UP000703315"/>
    </source>
</evidence>
<dbReference type="PANTHER" id="PTHR30429:SF0">
    <property type="entry name" value="METHIONINE-BINDING LIPOPROTEIN METQ"/>
    <property type="match status" value="1"/>
</dbReference>
<dbReference type="Gene3D" id="3.40.190.10">
    <property type="entry name" value="Periplasmic binding protein-like II"/>
    <property type="match status" value="2"/>
</dbReference>
<evidence type="ECO:0000256" key="2">
    <source>
        <dbReference type="ARBA" id="ARBA00008973"/>
    </source>
</evidence>
<evidence type="ECO:0000256" key="7">
    <source>
        <dbReference type="SAM" id="SignalP"/>
    </source>
</evidence>
<comment type="caution">
    <text evidence="8">The sequence shown here is derived from an EMBL/GenBank/DDBJ whole genome shotgun (WGS) entry which is preliminary data.</text>
</comment>
<dbReference type="Pfam" id="PF03180">
    <property type="entry name" value="Lipoprotein_9"/>
    <property type="match status" value="1"/>
</dbReference>
<gene>
    <name evidence="8" type="ORF">K8V32_07400</name>
</gene>
<dbReference type="AlphaFoldDB" id="A0A921K7F9"/>
<dbReference type="EMBL" id="DYXC01000077">
    <property type="protein sequence ID" value="HJF14617.1"/>
    <property type="molecule type" value="Genomic_DNA"/>
</dbReference>
<comment type="subcellular location">
    <subcellularLocation>
        <location evidence="1">Membrane</location>
        <topology evidence="1">Lipid-anchor</topology>
    </subcellularLocation>
</comment>
<comment type="similarity">
    <text evidence="2">Belongs to the NlpA lipoprotein family.</text>
</comment>
<dbReference type="Proteomes" id="UP000703315">
    <property type="component" value="Unassembled WGS sequence"/>
</dbReference>
<reference evidence="8" key="2">
    <citation type="submission" date="2021-09" db="EMBL/GenBank/DDBJ databases">
        <authorList>
            <person name="Gilroy R."/>
        </authorList>
    </citation>
    <scope>NUCLEOTIDE SEQUENCE</scope>
    <source>
        <strain evidence="8">ChiHjej13B12-14962</strain>
    </source>
</reference>
<reference evidence="8" key="1">
    <citation type="journal article" date="2021" name="PeerJ">
        <title>Extensive microbial diversity within the chicken gut microbiome revealed by metagenomics and culture.</title>
        <authorList>
            <person name="Gilroy R."/>
            <person name="Ravi A."/>
            <person name="Getino M."/>
            <person name="Pursley I."/>
            <person name="Horton D.L."/>
            <person name="Alikhan N.F."/>
            <person name="Baker D."/>
            <person name="Gharbi K."/>
            <person name="Hall N."/>
            <person name="Watson M."/>
            <person name="Adriaenssens E.M."/>
            <person name="Foster-Nyarko E."/>
            <person name="Jarju S."/>
            <person name="Secka A."/>
            <person name="Antonio M."/>
            <person name="Oren A."/>
            <person name="Chaudhuri R.R."/>
            <person name="La Ragione R."/>
            <person name="Hildebrand F."/>
            <person name="Pallen M.J."/>
        </authorList>
    </citation>
    <scope>NUCLEOTIDE SEQUENCE</scope>
    <source>
        <strain evidence="8">ChiHjej13B12-14962</strain>
    </source>
</reference>
<keyword evidence="3 7" id="KW-0732">Signal</keyword>
<dbReference type="PANTHER" id="PTHR30429">
    <property type="entry name" value="D-METHIONINE-BINDING LIPOPROTEIN METQ"/>
    <property type="match status" value="1"/>
</dbReference>
<evidence type="ECO:0000256" key="6">
    <source>
        <dbReference type="ARBA" id="ARBA00023288"/>
    </source>
</evidence>
<keyword evidence="5" id="KW-0564">Palmitate</keyword>
<protein>
    <submittedName>
        <fullName evidence="8">MetQ/NlpA family ABC transporter substrate-binding protein</fullName>
    </submittedName>
</protein>